<dbReference type="EMBL" id="JAUSVF010000001">
    <property type="protein sequence ID" value="MDQ0319929.1"/>
    <property type="molecule type" value="Genomic_DNA"/>
</dbReference>
<evidence type="ECO:0000256" key="1">
    <source>
        <dbReference type="SAM" id="SignalP"/>
    </source>
</evidence>
<feature type="signal peptide" evidence="1">
    <location>
        <begin position="1"/>
        <end position="25"/>
    </location>
</feature>
<gene>
    <name evidence="2" type="ORF">QO002_002067</name>
</gene>
<evidence type="ECO:0000313" key="2">
    <source>
        <dbReference type="EMBL" id="MDQ0319929.1"/>
    </source>
</evidence>
<accession>A0ABU0BQB5</accession>
<dbReference type="Proteomes" id="UP001230207">
    <property type="component" value="Unassembled WGS sequence"/>
</dbReference>
<proteinExistence type="predicted"/>
<feature type="chain" id="PRO_5045252101" description="DUF4402 domain-containing protein" evidence="1">
    <location>
        <begin position="26"/>
        <end position="216"/>
    </location>
</feature>
<comment type="caution">
    <text evidence="2">The sequence shown here is derived from an EMBL/GenBank/DDBJ whole genome shotgun (WGS) entry which is preliminary data.</text>
</comment>
<keyword evidence="1" id="KW-0732">Signal</keyword>
<evidence type="ECO:0000313" key="3">
    <source>
        <dbReference type="Proteomes" id="UP001230207"/>
    </source>
</evidence>
<keyword evidence="3" id="KW-1185">Reference proteome</keyword>
<evidence type="ECO:0008006" key="4">
    <source>
        <dbReference type="Google" id="ProtNLM"/>
    </source>
</evidence>
<sequence>MNIWKMKALCVGVLLFAVGAYPVNADNLIWVPAKTGENAYTFKMGMKLPLPADVTAGADVFVNANNAGRLTTLVPVDFWGRISTQSGQSMAATGQNSFNVRRNVVTGAVGVGVEALRRRILTKRLDLQTSRSLTLQCNTYERQCRSATGRQTARLSVTEGGPSLIAEGAFSTGDGTFTNRLAFEQNILGGVVLQGAVQNPVRAPTASVNLRYALNW</sequence>
<protein>
    <recommendedName>
        <fullName evidence="4">DUF4402 domain-containing protein</fullName>
    </recommendedName>
</protein>
<dbReference type="RefSeq" id="WP_307229228.1">
    <property type="nucleotide sequence ID" value="NZ_JAUSVF010000001.1"/>
</dbReference>
<name>A0ABU0BQB5_9HYPH</name>
<reference evidence="2 3" key="1">
    <citation type="submission" date="2023-07" db="EMBL/GenBank/DDBJ databases">
        <title>Genomic Encyclopedia of Type Strains, Phase IV (KMG-IV): sequencing the most valuable type-strain genomes for metagenomic binning, comparative biology and taxonomic classification.</title>
        <authorList>
            <person name="Goeker M."/>
        </authorList>
    </citation>
    <scope>NUCLEOTIDE SEQUENCE [LARGE SCALE GENOMIC DNA]</scope>
    <source>
        <strain evidence="2 3">DSM 1112</strain>
    </source>
</reference>
<organism evidence="2 3">
    <name type="scientific">Pararhizobium capsulatum DSM 1112</name>
    <dbReference type="NCBI Taxonomy" id="1121113"/>
    <lineage>
        <taxon>Bacteria</taxon>
        <taxon>Pseudomonadati</taxon>
        <taxon>Pseudomonadota</taxon>
        <taxon>Alphaproteobacteria</taxon>
        <taxon>Hyphomicrobiales</taxon>
        <taxon>Rhizobiaceae</taxon>
        <taxon>Rhizobium/Agrobacterium group</taxon>
        <taxon>Pararhizobium</taxon>
    </lineage>
</organism>